<dbReference type="SUPFAM" id="SSF141868">
    <property type="entry name" value="EAL domain-like"/>
    <property type="match status" value="1"/>
</dbReference>
<keyword evidence="3" id="KW-1185">Reference proteome</keyword>
<evidence type="ECO:0000313" key="2">
    <source>
        <dbReference type="EMBL" id="EFI33732.1"/>
    </source>
</evidence>
<gene>
    <name evidence="2" type="ORF">Dthio_PD1071</name>
</gene>
<comment type="caution">
    <text evidence="2">The sequence shown here is derived from an EMBL/GenBank/DDBJ whole genome shotgun (WGS) entry which is preliminary data.</text>
</comment>
<accession>D6SSR6</accession>
<reference evidence="2" key="1">
    <citation type="submission" date="2010-05" db="EMBL/GenBank/DDBJ databases">
        <title>The draft genome of Desulfonatronospira thiodismutans ASO3-1.</title>
        <authorList>
            <consortium name="US DOE Joint Genome Institute (JGI-PGF)"/>
            <person name="Lucas S."/>
            <person name="Copeland A."/>
            <person name="Lapidus A."/>
            <person name="Cheng J.-F."/>
            <person name="Bruce D."/>
            <person name="Goodwin L."/>
            <person name="Pitluck S."/>
            <person name="Chertkov O."/>
            <person name="Brettin T."/>
            <person name="Detter J.C."/>
            <person name="Han C."/>
            <person name="Land M.L."/>
            <person name="Hauser L."/>
            <person name="Kyrpides N."/>
            <person name="Mikhailova N."/>
            <person name="Muyzer G."/>
            <person name="Woyke T."/>
        </authorList>
    </citation>
    <scope>NUCLEOTIDE SEQUENCE [LARGE SCALE GENOMIC DNA]</scope>
    <source>
        <strain evidence="2">ASO3-1</strain>
    </source>
</reference>
<sequence>MQEEKPAPWNIEPLFVGRQPVFNAKKRLQGYELFYRSDEESAGAVFSNPEDATLSVIQASYVSPFLNMKGEKFIMVNFSYEAIVHNAPYALPPQNTIVKITGHTPGGHELEQALAELKKDGYRIAVDGKPGEISRWMDLADIFILDAGVAGEGLQEIDTSDVAVMAKRIEDVETFQKLQEKNISYFQGYFFKRPETLKGANLSTHQIMRLKIFQVLQQEEPDLDELASLLEKEVSLTYRLLRYVNSASFGMLTPIKTIRRALTYVGFKNLRTFLQLCLLRDVTPQSKPSELPFAAALRGRFLELVVFPTKDEWPQPDALFMLGLLSLLDAVFDMPMENVVQDLPIDEDMKKALCREESLYLPWLYLAIAFEKGDWENVDALISQLGLHPRKVAMSYSWAMGWARDFFEYSL</sequence>
<proteinExistence type="predicted"/>
<dbReference type="PIRSF" id="PIRSF003180">
    <property type="entry name" value="DiGMPpdiest_YuxH"/>
    <property type="match status" value="1"/>
</dbReference>
<dbReference type="Proteomes" id="UP000005496">
    <property type="component" value="Unassembled WGS sequence"/>
</dbReference>
<dbReference type="Gene3D" id="3.20.20.450">
    <property type="entry name" value="EAL domain"/>
    <property type="match status" value="1"/>
</dbReference>
<dbReference type="InterPro" id="IPR014408">
    <property type="entry name" value="dGMP_Pdiesterase_EAL/HD-GYP"/>
</dbReference>
<dbReference type="PROSITE" id="PS51833">
    <property type="entry name" value="HDOD"/>
    <property type="match status" value="1"/>
</dbReference>
<dbReference type="PANTHER" id="PTHR33525:SF4">
    <property type="entry name" value="CYCLIC DI-GMP PHOSPHODIESTERASE CDGJ"/>
    <property type="match status" value="1"/>
</dbReference>
<dbReference type="EMBL" id="ACJN02000003">
    <property type="protein sequence ID" value="EFI33732.1"/>
    <property type="molecule type" value="Genomic_DNA"/>
</dbReference>
<dbReference type="eggNOG" id="COG3434">
    <property type="taxonomic scope" value="Bacteria"/>
</dbReference>
<dbReference type="InterPro" id="IPR035919">
    <property type="entry name" value="EAL_sf"/>
</dbReference>
<dbReference type="RefSeq" id="WP_008871081.1">
    <property type="nucleotide sequence ID" value="NZ_ACJN02000003.1"/>
</dbReference>
<name>D6SSR6_9BACT</name>
<dbReference type="Gene3D" id="1.10.3210.10">
    <property type="entry name" value="Hypothetical protein af1432"/>
    <property type="match status" value="1"/>
</dbReference>
<dbReference type="PANTHER" id="PTHR33525">
    <property type="match status" value="1"/>
</dbReference>
<protein>
    <submittedName>
        <fullName evidence="2">Diguanylate phosphodiesterase</fullName>
    </submittedName>
</protein>
<evidence type="ECO:0000259" key="1">
    <source>
        <dbReference type="PROSITE" id="PS51833"/>
    </source>
</evidence>
<dbReference type="InterPro" id="IPR013976">
    <property type="entry name" value="HDOD"/>
</dbReference>
<organism evidence="2 3">
    <name type="scientific">Desulfonatronospira thiodismutans ASO3-1</name>
    <dbReference type="NCBI Taxonomy" id="555779"/>
    <lineage>
        <taxon>Bacteria</taxon>
        <taxon>Pseudomonadati</taxon>
        <taxon>Thermodesulfobacteriota</taxon>
        <taxon>Desulfovibrionia</taxon>
        <taxon>Desulfovibrionales</taxon>
        <taxon>Desulfonatronovibrionaceae</taxon>
        <taxon>Desulfonatronospira</taxon>
    </lineage>
</organism>
<dbReference type="InterPro" id="IPR052340">
    <property type="entry name" value="RNase_Y/CdgJ"/>
</dbReference>
<feature type="domain" description="HDOD" evidence="1">
    <location>
        <begin position="202"/>
        <end position="391"/>
    </location>
</feature>
<dbReference type="SUPFAM" id="SSF109604">
    <property type="entry name" value="HD-domain/PDEase-like"/>
    <property type="match status" value="1"/>
</dbReference>
<dbReference type="OrthoDB" id="9804751at2"/>
<dbReference type="Pfam" id="PF08668">
    <property type="entry name" value="HDOD"/>
    <property type="match status" value="1"/>
</dbReference>
<evidence type="ECO:0000313" key="3">
    <source>
        <dbReference type="Proteomes" id="UP000005496"/>
    </source>
</evidence>
<dbReference type="AlphaFoldDB" id="D6SSR6"/>